<accession>A0A6C0FTU6</accession>
<dbReference type="Proteomes" id="UP000476064">
    <property type="component" value="Chromosome"/>
</dbReference>
<dbReference type="AlphaFoldDB" id="A0A6C0FTU6"/>
<protein>
    <submittedName>
        <fullName evidence="1">Uncharacterized protein</fullName>
    </submittedName>
</protein>
<evidence type="ECO:0000313" key="1">
    <source>
        <dbReference type="EMBL" id="QHT58773.1"/>
    </source>
</evidence>
<name>A0A6C0FTU6_9BACL</name>
<keyword evidence="2" id="KW-1185">Reference proteome</keyword>
<dbReference type="RefSeq" id="WP_162354843.1">
    <property type="nucleotide sequence ID" value="NZ_CP048209.1"/>
</dbReference>
<proteinExistence type="predicted"/>
<dbReference type="KEGG" id="plyc:GXP70_01460"/>
<gene>
    <name evidence="1" type="ORF">GXP70_01460</name>
</gene>
<evidence type="ECO:0000313" key="2">
    <source>
        <dbReference type="Proteomes" id="UP000476064"/>
    </source>
</evidence>
<dbReference type="EMBL" id="CP048209">
    <property type="protein sequence ID" value="QHT58773.1"/>
    <property type="molecule type" value="Genomic_DNA"/>
</dbReference>
<reference evidence="1 2" key="1">
    <citation type="submission" date="2020-01" db="EMBL/GenBank/DDBJ databases">
        <title>Paenibacillus sp. nov., isolated from tomato rhizosphere.</title>
        <authorList>
            <person name="Weon H.-Y."/>
            <person name="Lee S.A."/>
        </authorList>
    </citation>
    <scope>NUCLEOTIDE SEQUENCE [LARGE SCALE GENOMIC DNA]</scope>
    <source>
        <strain evidence="1 2">12200R-189</strain>
    </source>
</reference>
<sequence>MQEGKAVQSDSIVKLDHYAFSGLDASLVGAMKSVADYYRLPVTAARIYGMTGLAFLHVLNANMDEPNGGPPEPEVFRLARHIGVDVAGLHAYAEGEAFRRLQAEAWTQAKRAIGAGQPVFAKNIDIGNQTSIVYAHDDRGYCTYTWHTGYEHSEDVIPWDRLGLSLCPCVHCVTDRRSSGTDADRASGLVSLHWAKPIQAADETASLTEALAFVIRLNDGGSYESFGQTYFVGARAYAHWLAALESGRLDKYYFSLFVEILSEARSHAVLFLTEMKGKRAGAQQEPLDDLVRVYSEISEKFNVLKHAYPYTEPREFEVRHHEQCAGRLREIMELEAAALRMLREWHALLRRSVEPRAD</sequence>
<organism evidence="1 2">
    <name type="scientific">Paenibacillus lycopersici</name>
    <dbReference type="NCBI Taxonomy" id="2704462"/>
    <lineage>
        <taxon>Bacteria</taxon>
        <taxon>Bacillati</taxon>
        <taxon>Bacillota</taxon>
        <taxon>Bacilli</taxon>
        <taxon>Bacillales</taxon>
        <taxon>Paenibacillaceae</taxon>
        <taxon>Paenibacillus</taxon>
    </lineage>
</organism>